<protein>
    <submittedName>
        <fullName evidence="3">Uncharacterized protein</fullName>
    </submittedName>
</protein>
<dbReference type="Proteomes" id="UP000189545">
    <property type="component" value="Chromosome"/>
</dbReference>
<dbReference type="KEGG" id="spsw:Sps_01615"/>
<accession>A0A1S6HMN6</accession>
<feature type="signal peptide" evidence="2">
    <location>
        <begin position="1"/>
        <end position="23"/>
    </location>
</feature>
<keyword evidence="1" id="KW-0812">Transmembrane</keyword>
<reference evidence="3 4" key="1">
    <citation type="submission" date="2016-03" db="EMBL/GenBank/DDBJ databases">
        <title>Complete genome sequence of Shewanella psychrophila WP2, a deep sea bacterium isolated from west Pacific sediment.</title>
        <authorList>
            <person name="Xu G."/>
            <person name="Jian H."/>
        </authorList>
    </citation>
    <scope>NUCLEOTIDE SEQUENCE [LARGE SCALE GENOMIC DNA]</scope>
    <source>
        <strain evidence="3 4">WP2</strain>
    </source>
</reference>
<keyword evidence="2" id="KW-0732">Signal</keyword>
<evidence type="ECO:0000313" key="4">
    <source>
        <dbReference type="Proteomes" id="UP000189545"/>
    </source>
</evidence>
<feature type="chain" id="PRO_5012571485" evidence="2">
    <location>
        <begin position="24"/>
        <end position="68"/>
    </location>
</feature>
<keyword evidence="1" id="KW-0472">Membrane</keyword>
<keyword evidence="1" id="KW-1133">Transmembrane helix</keyword>
<dbReference type="RefSeq" id="WP_077752037.1">
    <property type="nucleotide sequence ID" value="NZ_CP014782.1"/>
</dbReference>
<organism evidence="3 4">
    <name type="scientific">Shewanella psychrophila</name>
    <dbReference type="NCBI Taxonomy" id="225848"/>
    <lineage>
        <taxon>Bacteria</taxon>
        <taxon>Pseudomonadati</taxon>
        <taxon>Pseudomonadota</taxon>
        <taxon>Gammaproteobacteria</taxon>
        <taxon>Alteromonadales</taxon>
        <taxon>Shewanellaceae</taxon>
        <taxon>Shewanella</taxon>
    </lineage>
</organism>
<evidence type="ECO:0000313" key="3">
    <source>
        <dbReference type="EMBL" id="AQS36780.1"/>
    </source>
</evidence>
<proteinExistence type="predicted"/>
<dbReference type="EMBL" id="CP014782">
    <property type="protein sequence ID" value="AQS36780.1"/>
    <property type="molecule type" value="Genomic_DNA"/>
</dbReference>
<dbReference type="OrthoDB" id="5918117at2"/>
<evidence type="ECO:0000256" key="1">
    <source>
        <dbReference type="SAM" id="Phobius"/>
    </source>
</evidence>
<sequence>MKQRLSAALTFVSTLLIAPAALAHPGHDHAHWSSSMVHLLWILPAVAALGLAISMYRRKKTATQSNNK</sequence>
<dbReference type="STRING" id="225848.Sps_01615"/>
<gene>
    <name evidence="3" type="ORF">Sps_01615</name>
</gene>
<keyword evidence="4" id="KW-1185">Reference proteome</keyword>
<name>A0A1S6HMN6_9GAMM</name>
<feature type="transmembrane region" description="Helical" evidence="1">
    <location>
        <begin position="39"/>
        <end position="56"/>
    </location>
</feature>
<dbReference type="AlphaFoldDB" id="A0A1S6HMN6"/>
<evidence type="ECO:0000256" key="2">
    <source>
        <dbReference type="SAM" id="SignalP"/>
    </source>
</evidence>